<feature type="transmembrane region" description="Helical" evidence="10">
    <location>
        <begin position="252"/>
        <end position="275"/>
    </location>
</feature>
<keyword evidence="2 10" id="KW-0808">Transferase</keyword>
<evidence type="ECO:0000256" key="4">
    <source>
        <dbReference type="ARBA" id="ARBA00022989"/>
    </source>
</evidence>
<feature type="transmembrane region" description="Helical" evidence="10">
    <location>
        <begin position="199"/>
        <end position="223"/>
    </location>
</feature>
<keyword evidence="4 10" id="KW-1133">Transmembrane helix</keyword>
<comment type="similarity">
    <text evidence="10">Belongs to the DHHC palmitoyltransferase family.</text>
</comment>
<dbReference type="Pfam" id="PF01529">
    <property type="entry name" value="DHHC"/>
    <property type="match status" value="1"/>
</dbReference>
<dbReference type="PANTHER" id="PTHR22883">
    <property type="entry name" value="ZINC FINGER DHHC DOMAIN CONTAINING PROTEIN"/>
    <property type="match status" value="1"/>
</dbReference>
<evidence type="ECO:0000256" key="5">
    <source>
        <dbReference type="ARBA" id="ARBA00023136"/>
    </source>
</evidence>
<keyword evidence="7" id="KW-0449">Lipoprotein</keyword>
<dbReference type="GO" id="GO:0005794">
    <property type="term" value="C:Golgi apparatus"/>
    <property type="evidence" value="ECO:0007669"/>
    <property type="project" value="TreeGrafter"/>
</dbReference>
<comment type="subcellular location">
    <subcellularLocation>
        <location evidence="1">Endomembrane system</location>
        <topology evidence="1">Multi-pass membrane protein</topology>
    </subcellularLocation>
</comment>
<comment type="catalytic activity">
    <reaction evidence="9 10">
        <text>L-cysteinyl-[protein] + hexadecanoyl-CoA = S-hexadecanoyl-L-cysteinyl-[protein] + CoA</text>
        <dbReference type="Rhea" id="RHEA:36683"/>
        <dbReference type="Rhea" id="RHEA-COMP:10131"/>
        <dbReference type="Rhea" id="RHEA-COMP:11032"/>
        <dbReference type="ChEBI" id="CHEBI:29950"/>
        <dbReference type="ChEBI" id="CHEBI:57287"/>
        <dbReference type="ChEBI" id="CHEBI:57379"/>
        <dbReference type="ChEBI" id="CHEBI:74151"/>
        <dbReference type="EC" id="2.3.1.225"/>
    </reaction>
</comment>
<dbReference type="PROSITE" id="PS50216">
    <property type="entry name" value="DHHC"/>
    <property type="match status" value="1"/>
</dbReference>
<protein>
    <recommendedName>
        <fullName evidence="10">Palmitoyltransferase</fullName>
        <ecNumber evidence="10">2.3.1.225</ecNumber>
    </recommendedName>
</protein>
<evidence type="ECO:0000256" key="9">
    <source>
        <dbReference type="ARBA" id="ARBA00048048"/>
    </source>
</evidence>
<dbReference type="GO" id="GO:0019706">
    <property type="term" value="F:protein-cysteine S-palmitoyltransferase activity"/>
    <property type="evidence" value="ECO:0007669"/>
    <property type="project" value="UniProtKB-EC"/>
</dbReference>
<dbReference type="EC" id="2.3.1.225" evidence="10"/>
<evidence type="ECO:0000256" key="6">
    <source>
        <dbReference type="ARBA" id="ARBA00023139"/>
    </source>
</evidence>
<evidence type="ECO:0000256" key="3">
    <source>
        <dbReference type="ARBA" id="ARBA00022692"/>
    </source>
</evidence>
<proteinExistence type="inferred from homology"/>
<organism evidence="12">
    <name type="scientific">Noctiluca scintillans</name>
    <name type="common">Sea sparkle</name>
    <name type="synonym">Red tide dinoflagellate</name>
    <dbReference type="NCBI Taxonomy" id="2966"/>
    <lineage>
        <taxon>Eukaryota</taxon>
        <taxon>Sar</taxon>
        <taxon>Alveolata</taxon>
        <taxon>Dinophyceae</taxon>
        <taxon>Noctilucales</taxon>
        <taxon>Noctilucaceae</taxon>
        <taxon>Noctiluca</taxon>
    </lineage>
</organism>
<keyword evidence="8 10" id="KW-0012">Acyltransferase</keyword>
<keyword evidence="6" id="KW-0564">Palmitate</keyword>
<keyword evidence="3 10" id="KW-0812">Transmembrane</keyword>
<feature type="domain" description="Palmitoyltransferase DHHC" evidence="11">
    <location>
        <begin position="153"/>
        <end position="286"/>
    </location>
</feature>
<dbReference type="GO" id="GO:0005783">
    <property type="term" value="C:endoplasmic reticulum"/>
    <property type="evidence" value="ECO:0007669"/>
    <property type="project" value="TreeGrafter"/>
</dbReference>
<accession>A0A7S1EW22</accession>
<keyword evidence="5 10" id="KW-0472">Membrane</keyword>
<feature type="transmembrane region" description="Helical" evidence="10">
    <location>
        <begin position="64"/>
        <end position="84"/>
    </location>
</feature>
<name>A0A7S1EW22_NOCSC</name>
<reference evidence="12" key="1">
    <citation type="submission" date="2021-01" db="EMBL/GenBank/DDBJ databases">
        <authorList>
            <person name="Corre E."/>
            <person name="Pelletier E."/>
            <person name="Niang G."/>
            <person name="Scheremetjew M."/>
            <person name="Finn R."/>
            <person name="Kale V."/>
            <person name="Holt S."/>
            <person name="Cochrane G."/>
            <person name="Meng A."/>
            <person name="Brown T."/>
            <person name="Cohen L."/>
        </authorList>
    </citation>
    <scope>NUCLEOTIDE SEQUENCE</scope>
</reference>
<evidence type="ECO:0000313" key="12">
    <source>
        <dbReference type="EMBL" id="CAD8827591.1"/>
    </source>
</evidence>
<sequence length="340" mass="38879">MSRYLEYISREPPPQILNLPPQKPWPFCLRGPEEKFRVYLAGTDYGGSNWICGGGRFAVGQVNLVWTTLATFGPGIYYFAVVLPDGVANRDVFRSFWGWVQSVLAAVIVVSFFCSALLNPGIVPRQRGWRDFDNDNRTQPLPRYLVINGVTIIQKFCNTCKIFRPPRSKHCQLCDNCVLRFDHHCPFVGNCIGLHNYRYFLVLINSASLFLFITIGMTLHVLYLEFGQINSVANPFARFFWTLAYNPFKDVFLVYSVFLLLAVLILSVYHSFIVFQNLTTNEHVKNYYEQDNPFDFGPSRNCKQVTCYPDRVLAQGTDVIEILNHPPSDYNGDGGSLDDM</sequence>
<comment type="domain">
    <text evidence="10">The DHHC domain is required for palmitoyltransferase activity.</text>
</comment>
<dbReference type="GO" id="GO:0006612">
    <property type="term" value="P:protein targeting to membrane"/>
    <property type="evidence" value="ECO:0007669"/>
    <property type="project" value="TreeGrafter"/>
</dbReference>
<gene>
    <name evidence="12" type="ORF">NSCI0253_LOCUS1937</name>
</gene>
<dbReference type="InterPro" id="IPR039859">
    <property type="entry name" value="PFA4/ZDH16/20/ERF2-like"/>
</dbReference>
<evidence type="ECO:0000256" key="7">
    <source>
        <dbReference type="ARBA" id="ARBA00023288"/>
    </source>
</evidence>
<evidence type="ECO:0000256" key="1">
    <source>
        <dbReference type="ARBA" id="ARBA00004127"/>
    </source>
</evidence>
<dbReference type="EMBL" id="HBFQ01002817">
    <property type="protein sequence ID" value="CAD8827591.1"/>
    <property type="molecule type" value="Transcribed_RNA"/>
</dbReference>
<feature type="transmembrane region" description="Helical" evidence="10">
    <location>
        <begin position="96"/>
        <end position="118"/>
    </location>
</feature>
<dbReference type="AlphaFoldDB" id="A0A7S1EW22"/>
<evidence type="ECO:0000259" key="11">
    <source>
        <dbReference type="Pfam" id="PF01529"/>
    </source>
</evidence>
<dbReference type="InterPro" id="IPR001594">
    <property type="entry name" value="Palmitoyltrfase_DHHC"/>
</dbReference>
<dbReference type="PANTHER" id="PTHR22883:SF43">
    <property type="entry name" value="PALMITOYLTRANSFERASE APP"/>
    <property type="match status" value="1"/>
</dbReference>
<evidence type="ECO:0000256" key="2">
    <source>
        <dbReference type="ARBA" id="ARBA00022679"/>
    </source>
</evidence>
<evidence type="ECO:0000256" key="8">
    <source>
        <dbReference type="ARBA" id="ARBA00023315"/>
    </source>
</evidence>
<evidence type="ECO:0000256" key="10">
    <source>
        <dbReference type="RuleBase" id="RU079119"/>
    </source>
</evidence>